<sequence>MKKRLLGMAAIAMVLGLSCPQQASAGAKISISDDSNLDLGFRIQALYLRNDKDLKSNEDEFKIRRARFRLKGNVTKYVTGFLQTDFRDDEISSGGDVRLIDAWIMVKPLEWLNVIGGQQMAAVTRMGMTGSGGLMAIDRPGINNYMLSWGAKGNTAFNNGTVAGTASGLSGDVNVRDLGFSLFGSTSFTDMTHFKYYLGVFEGQDVDTRNTDSERYSARVQVNFFDAESGLFNSSTYLGRKKTLAFGVGYDTQDSVARSGSNTGNEIDYTFFTLDAFTDYPVGPGYLTAEVAYNDLDLDDSGVLFAQDGGGALTSSAQGKETQGSGFYGQLGYYINKWQPWVGYEQWDSDGANDAGSWSAVKVGMNYYLKGHNANIKIGYESLTNDKAGAPDIDTFVLGLYVTY</sequence>
<dbReference type="SUPFAM" id="SSF56935">
    <property type="entry name" value="Porins"/>
    <property type="match status" value="1"/>
</dbReference>
<organism evidence="2 3">
    <name type="scientific">Desulfotalea psychrophila</name>
    <dbReference type="NCBI Taxonomy" id="84980"/>
    <lineage>
        <taxon>Bacteria</taxon>
        <taxon>Pseudomonadati</taxon>
        <taxon>Thermodesulfobacteriota</taxon>
        <taxon>Desulfobulbia</taxon>
        <taxon>Desulfobulbales</taxon>
        <taxon>Desulfocapsaceae</taxon>
        <taxon>Desulfotalea</taxon>
    </lineage>
</organism>
<evidence type="ECO:0000313" key="2">
    <source>
        <dbReference type="EMBL" id="MBN4068539.1"/>
    </source>
</evidence>
<feature type="signal peptide" evidence="1">
    <location>
        <begin position="1"/>
        <end position="23"/>
    </location>
</feature>
<keyword evidence="1" id="KW-0732">Signal</keyword>
<evidence type="ECO:0000256" key="1">
    <source>
        <dbReference type="SAM" id="SignalP"/>
    </source>
</evidence>
<protein>
    <recommendedName>
        <fullName evidence="4">Porin domain-containing protein</fullName>
    </recommendedName>
</protein>
<dbReference type="Pfam" id="PF07396">
    <property type="entry name" value="Porin_O_P"/>
    <property type="match status" value="1"/>
</dbReference>
<evidence type="ECO:0000313" key="3">
    <source>
        <dbReference type="Proteomes" id="UP000717534"/>
    </source>
</evidence>
<dbReference type="EMBL" id="JAFITO010000022">
    <property type="protein sequence ID" value="MBN4068539.1"/>
    <property type="molecule type" value="Genomic_DNA"/>
</dbReference>
<proteinExistence type="predicted"/>
<dbReference type="Gene3D" id="2.40.160.10">
    <property type="entry name" value="Porin"/>
    <property type="match status" value="1"/>
</dbReference>
<dbReference type="Proteomes" id="UP000717534">
    <property type="component" value="Unassembled WGS sequence"/>
</dbReference>
<reference evidence="2 3" key="1">
    <citation type="submission" date="2021-02" db="EMBL/GenBank/DDBJ databases">
        <title>Activity-based single-cell genomes from oceanic crustal fluid captures similar information to metagenomic and metatranscriptomic surveys with orders of magnitude less sampling.</title>
        <authorList>
            <person name="D'Angelo T.S."/>
            <person name="Orcutt B.N."/>
        </authorList>
    </citation>
    <scope>NUCLEOTIDE SEQUENCE [LARGE SCALE GENOMIC DNA]</scope>
    <source>
        <strain evidence="2">AH-315-G02</strain>
    </source>
</reference>
<evidence type="ECO:0008006" key="4">
    <source>
        <dbReference type="Google" id="ProtNLM"/>
    </source>
</evidence>
<feature type="chain" id="PRO_5047486810" description="Porin domain-containing protein" evidence="1">
    <location>
        <begin position="24"/>
        <end position="404"/>
    </location>
</feature>
<gene>
    <name evidence="2" type="ORF">JYU06_03340</name>
</gene>
<keyword evidence="3" id="KW-1185">Reference proteome</keyword>
<comment type="caution">
    <text evidence="2">The sequence shown here is derived from an EMBL/GenBank/DDBJ whole genome shotgun (WGS) entry which is preliminary data.</text>
</comment>
<dbReference type="PROSITE" id="PS51257">
    <property type="entry name" value="PROKAR_LIPOPROTEIN"/>
    <property type="match status" value="1"/>
</dbReference>
<dbReference type="InterPro" id="IPR010870">
    <property type="entry name" value="Porin_O/P"/>
</dbReference>
<dbReference type="InterPro" id="IPR023614">
    <property type="entry name" value="Porin_dom_sf"/>
</dbReference>
<name>A0ABS3AUX0_9BACT</name>
<accession>A0ABS3AUX0</accession>